<evidence type="ECO:0000313" key="12">
    <source>
        <dbReference type="WBParaSite" id="TASK_0000706901-mRNA-1"/>
    </source>
</evidence>
<keyword evidence="8" id="KW-0812">Transmembrane</keyword>
<dbReference type="AlphaFoldDB" id="A0A0R3W9E7"/>
<dbReference type="GO" id="GO:0031902">
    <property type="term" value="C:late endosome membrane"/>
    <property type="evidence" value="ECO:0007669"/>
    <property type="project" value="UniProtKB-SubCell"/>
</dbReference>
<name>A0A0R3W9E7_TAEAS</name>
<feature type="domain" description="LITAF" evidence="9">
    <location>
        <begin position="15"/>
        <end position="99"/>
    </location>
</feature>
<keyword evidence="6" id="KW-0862">Zinc</keyword>
<keyword evidence="11" id="KW-1185">Reference proteome</keyword>
<dbReference type="InterPro" id="IPR006629">
    <property type="entry name" value="LITAF"/>
</dbReference>
<keyword evidence="8" id="KW-1133">Transmembrane helix</keyword>
<evidence type="ECO:0000256" key="4">
    <source>
        <dbReference type="ARBA" id="ARBA00005975"/>
    </source>
</evidence>
<dbReference type="EMBL" id="UYRS01018570">
    <property type="protein sequence ID" value="VDK37821.1"/>
    <property type="molecule type" value="Genomic_DNA"/>
</dbReference>
<sequence length="100" mass="11121">MALAHDKYSSGVPAPTTVVIQQPSTLSSRPQQIFCPTCSRPVVTKTNHQNGRLTWLSCCLIFVFGGPFLCCLVPFCCPPCKDVEHQCPDCHRVLGIYRRL</sequence>
<comment type="subcellular location">
    <subcellularLocation>
        <location evidence="2">Endosome membrane</location>
        <topology evidence="2">Peripheral membrane protein</topology>
    </subcellularLocation>
    <subcellularLocation>
        <location evidence="1">Late endosome membrane</location>
    </subcellularLocation>
    <subcellularLocation>
        <location evidence="3">Lysosome membrane</location>
        <topology evidence="3">Peripheral membrane protein</topology>
        <orientation evidence="3">Cytoplasmic side</orientation>
    </subcellularLocation>
</comment>
<evidence type="ECO:0000256" key="5">
    <source>
        <dbReference type="ARBA" id="ARBA00022723"/>
    </source>
</evidence>
<organism evidence="12">
    <name type="scientific">Taenia asiatica</name>
    <name type="common">Asian tapeworm</name>
    <dbReference type="NCBI Taxonomy" id="60517"/>
    <lineage>
        <taxon>Eukaryota</taxon>
        <taxon>Metazoa</taxon>
        <taxon>Spiralia</taxon>
        <taxon>Lophotrochozoa</taxon>
        <taxon>Platyhelminthes</taxon>
        <taxon>Cestoda</taxon>
        <taxon>Eucestoda</taxon>
        <taxon>Cyclophyllidea</taxon>
        <taxon>Taeniidae</taxon>
        <taxon>Taenia</taxon>
    </lineage>
</organism>
<evidence type="ECO:0000256" key="1">
    <source>
        <dbReference type="ARBA" id="ARBA00004414"/>
    </source>
</evidence>
<evidence type="ECO:0000259" key="9">
    <source>
        <dbReference type="PROSITE" id="PS51837"/>
    </source>
</evidence>
<dbReference type="GO" id="GO:0008270">
    <property type="term" value="F:zinc ion binding"/>
    <property type="evidence" value="ECO:0007669"/>
    <property type="project" value="TreeGrafter"/>
</dbReference>
<gene>
    <name evidence="10" type="ORF">TASK_LOCUS7070</name>
</gene>
<evidence type="ECO:0000313" key="10">
    <source>
        <dbReference type="EMBL" id="VDK37821.1"/>
    </source>
</evidence>
<evidence type="ECO:0000313" key="11">
    <source>
        <dbReference type="Proteomes" id="UP000282613"/>
    </source>
</evidence>
<dbReference type="Pfam" id="PF10601">
    <property type="entry name" value="zf-LITAF-like"/>
    <property type="match status" value="1"/>
</dbReference>
<dbReference type="Proteomes" id="UP000282613">
    <property type="component" value="Unassembled WGS sequence"/>
</dbReference>
<dbReference type="STRING" id="60517.A0A0R3W9E7"/>
<dbReference type="WBParaSite" id="TASK_0000706901-mRNA-1">
    <property type="protein sequence ID" value="TASK_0000706901-mRNA-1"/>
    <property type="gene ID" value="TASK_0000706901"/>
</dbReference>
<keyword evidence="5" id="KW-0479">Metal-binding</keyword>
<proteinExistence type="inferred from homology"/>
<reference evidence="10 11" key="2">
    <citation type="submission" date="2018-11" db="EMBL/GenBank/DDBJ databases">
        <authorList>
            <consortium name="Pathogen Informatics"/>
        </authorList>
    </citation>
    <scope>NUCLEOTIDE SEQUENCE [LARGE SCALE GENOMIC DNA]</scope>
</reference>
<evidence type="ECO:0000256" key="3">
    <source>
        <dbReference type="ARBA" id="ARBA00004630"/>
    </source>
</evidence>
<dbReference type="GO" id="GO:0005765">
    <property type="term" value="C:lysosomal membrane"/>
    <property type="evidence" value="ECO:0007669"/>
    <property type="project" value="UniProtKB-SubCell"/>
</dbReference>
<dbReference type="PROSITE" id="PS51837">
    <property type="entry name" value="LITAF"/>
    <property type="match status" value="1"/>
</dbReference>
<dbReference type="InterPro" id="IPR037519">
    <property type="entry name" value="LITAF_fam"/>
</dbReference>
<evidence type="ECO:0000256" key="6">
    <source>
        <dbReference type="ARBA" id="ARBA00022833"/>
    </source>
</evidence>
<dbReference type="PANTHER" id="PTHR23292:SF6">
    <property type="entry name" value="FI16602P1-RELATED"/>
    <property type="match status" value="1"/>
</dbReference>
<evidence type="ECO:0000256" key="8">
    <source>
        <dbReference type="SAM" id="Phobius"/>
    </source>
</evidence>
<evidence type="ECO:0000256" key="7">
    <source>
        <dbReference type="ARBA" id="ARBA00023136"/>
    </source>
</evidence>
<protein>
    <submittedName>
        <fullName evidence="12">LITAF domain-containing protein</fullName>
    </submittedName>
</protein>
<accession>A0A0R3W9E7</accession>
<dbReference type="OrthoDB" id="5599753at2759"/>
<keyword evidence="7 8" id="KW-0472">Membrane</keyword>
<dbReference type="SMART" id="SM00714">
    <property type="entry name" value="LITAF"/>
    <property type="match status" value="1"/>
</dbReference>
<feature type="transmembrane region" description="Helical" evidence="8">
    <location>
        <begin position="53"/>
        <end position="75"/>
    </location>
</feature>
<comment type="similarity">
    <text evidence="4">Belongs to the CDIP1/LITAF family.</text>
</comment>
<evidence type="ECO:0000256" key="2">
    <source>
        <dbReference type="ARBA" id="ARBA00004481"/>
    </source>
</evidence>
<dbReference type="PANTHER" id="PTHR23292">
    <property type="entry name" value="LIPOPOLYSACCHARIDE-INDUCED TUMOR NECROSIS FACTOR-ALPHA FACTOR"/>
    <property type="match status" value="1"/>
</dbReference>
<reference evidence="12" key="1">
    <citation type="submission" date="2017-02" db="UniProtKB">
        <authorList>
            <consortium name="WormBaseParasite"/>
        </authorList>
    </citation>
    <scope>IDENTIFICATION</scope>
</reference>